<keyword evidence="2" id="KW-0808">Transferase</keyword>
<dbReference type="Gene3D" id="3.30.420.40">
    <property type="match status" value="1"/>
</dbReference>
<keyword evidence="8" id="KW-1185">Reference proteome</keyword>
<dbReference type="GO" id="GO:0015937">
    <property type="term" value="P:coenzyme A biosynthetic process"/>
    <property type="evidence" value="ECO:0007669"/>
    <property type="project" value="UniProtKB-KW"/>
</dbReference>
<dbReference type="PIRSF" id="PIRSF036940">
    <property type="entry name" value="PanK_bac_aCoA"/>
    <property type="match status" value="1"/>
</dbReference>
<accession>A0A0M0GQ69</accession>
<dbReference type="Pfam" id="PF03630">
    <property type="entry name" value="Fumble"/>
    <property type="match status" value="1"/>
</dbReference>
<name>A0A0M0GQ69_9BACI</name>
<reference evidence="8" key="1">
    <citation type="submission" date="2015-07" db="EMBL/GenBank/DDBJ databases">
        <title>Fjat-14235 jcm11544.</title>
        <authorList>
            <person name="Liu B."/>
            <person name="Wang J."/>
            <person name="Zhu Y."/>
            <person name="Liu G."/>
            <person name="Chen Q."/>
            <person name="Chen Z."/>
            <person name="Lan J."/>
            <person name="Che J."/>
            <person name="Ge C."/>
            <person name="Shi H."/>
            <person name="Pan Z."/>
            <person name="Liu X."/>
        </authorList>
    </citation>
    <scope>NUCLEOTIDE SEQUENCE [LARGE SCALE GENOMIC DNA]</scope>
    <source>
        <strain evidence="8">JCM 11544</strain>
    </source>
</reference>
<protein>
    <recommendedName>
        <fullName evidence="9">Type II pantothenate kinase</fullName>
    </recommendedName>
</protein>
<dbReference type="STRING" id="189381.GCA_900166615_03118"/>
<dbReference type="RefSeq" id="WP_082346769.1">
    <property type="nucleotide sequence ID" value="NZ_CP096885.1"/>
</dbReference>
<dbReference type="AlphaFoldDB" id="A0A0M0GQ69"/>
<keyword evidence="3" id="KW-0547">Nucleotide-binding</keyword>
<dbReference type="PANTHER" id="PTHR12280:SF20">
    <property type="entry name" value="4'-PHOSPHOPANTETHEINE PHOSPHATASE"/>
    <property type="match status" value="1"/>
</dbReference>
<comment type="caution">
    <text evidence="7">The sequence shown here is derived from an EMBL/GenBank/DDBJ whole genome shotgun (WGS) entry which is preliminary data.</text>
</comment>
<evidence type="ECO:0000256" key="4">
    <source>
        <dbReference type="ARBA" id="ARBA00022777"/>
    </source>
</evidence>
<keyword evidence="6" id="KW-0173">Coenzyme A biosynthesis</keyword>
<dbReference type="GO" id="GO:0005524">
    <property type="term" value="F:ATP binding"/>
    <property type="evidence" value="ECO:0007669"/>
    <property type="project" value="UniProtKB-KW"/>
</dbReference>
<evidence type="ECO:0000256" key="5">
    <source>
        <dbReference type="ARBA" id="ARBA00022840"/>
    </source>
</evidence>
<dbReference type="SUPFAM" id="SSF53067">
    <property type="entry name" value="Actin-like ATPase domain"/>
    <property type="match status" value="1"/>
</dbReference>
<evidence type="ECO:0000256" key="1">
    <source>
        <dbReference type="ARBA" id="ARBA00022490"/>
    </source>
</evidence>
<keyword evidence="1" id="KW-0963">Cytoplasm</keyword>
<gene>
    <name evidence="7" type="ORF">AF331_05810</name>
</gene>
<organism evidence="7 8">
    <name type="scientific">Rossellomorea marisflavi</name>
    <dbReference type="NCBI Taxonomy" id="189381"/>
    <lineage>
        <taxon>Bacteria</taxon>
        <taxon>Bacillati</taxon>
        <taxon>Bacillota</taxon>
        <taxon>Bacilli</taxon>
        <taxon>Bacillales</taxon>
        <taxon>Bacillaceae</taxon>
        <taxon>Rossellomorea</taxon>
    </lineage>
</organism>
<evidence type="ECO:0000256" key="2">
    <source>
        <dbReference type="ARBA" id="ARBA00022679"/>
    </source>
</evidence>
<sequence length="270" mass="29209">MMRRVIGVDAGSTLTKLVYEEDGRMHYKKFPTYDHLFIRNFLKLGATDSVVVTGGRADLWREAESVPLHEFDAVTQGTRELMKLQGKSLDEFILVNIGTGTSFFQVKKGEYERMLGSGIGGGMFMGLGTRLTGVTDFQELARLAGGGTRQNADLLVGDIYREEEVGIAPHLTAANFGKSPSSTESPGDRLRSLTNMMAETLILLSMSIATHMPKPVLVFVGNGVEGNAALQADLGSFRAWLGYEPVFPDNGGYAGAIGAYMKGLNSQNGQ</sequence>
<evidence type="ECO:0000313" key="7">
    <source>
        <dbReference type="EMBL" id="KON91979.1"/>
    </source>
</evidence>
<evidence type="ECO:0000313" key="8">
    <source>
        <dbReference type="Proteomes" id="UP000037405"/>
    </source>
</evidence>
<evidence type="ECO:0000256" key="3">
    <source>
        <dbReference type="ARBA" id="ARBA00022741"/>
    </source>
</evidence>
<evidence type="ECO:0000256" key="6">
    <source>
        <dbReference type="ARBA" id="ARBA00022993"/>
    </source>
</evidence>
<keyword evidence="5" id="KW-0067">ATP-binding</keyword>
<dbReference type="PANTHER" id="PTHR12280">
    <property type="entry name" value="PANTOTHENATE KINASE"/>
    <property type="match status" value="1"/>
</dbReference>
<dbReference type="InterPro" id="IPR004567">
    <property type="entry name" value="Type_II_PanK"/>
</dbReference>
<dbReference type="InterPro" id="IPR043129">
    <property type="entry name" value="ATPase_NBD"/>
</dbReference>
<evidence type="ECO:0008006" key="9">
    <source>
        <dbReference type="Google" id="ProtNLM"/>
    </source>
</evidence>
<dbReference type="Proteomes" id="UP000037405">
    <property type="component" value="Unassembled WGS sequence"/>
</dbReference>
<dbReference type="CDD" id="cd24085">
    <property type="entry name" value="ASKHA_NBD_PanK-II_bac"/>
    <property type="match status" value="1"/>
</dbReference>
<dbReference type="GO" id="GO:0004594">
    <property type="term" value="F:pantothenate kinase activity"/>
    <property type="evidence" value="ECO:0007669"/>
    <property type="project" value="InterPro"/>
</dbReference>
<dbReference type="GO" id="GO:0005829">
    <property type="term" value="C:cytosol"/>
    <property type="evidence" value="ECO:0007669"/>
    <property type="project" value="TreeGrafter"/>
</dbReference>
<proteinExistence type="predicted"/>
<dbReference type="PATRIC" id="fig|189381.12.peg.1301"/>
<keyword evidence="4" id="KW-0418">Kinase</keyword>
<dbReference type="InterPro" id="IPR011602">
    <property type="entry name" value="Type_II_PanK_bac"/>
</dbReference>
<dbReference type="EMBL" id="LGUE01000001">
    <property type="protein sequence ID" value="KON91979.1"/>
    <property type="molecule type" value="Genomic_DNA"/>
</dbReference>